<organism evidence="1 2">
    <name type="scientific">Panagrellus redivivus</name>
    <name type="common">Microworm</name>
    <dbReference type="NCBI Taxonomy" id="6233"/>
    <lineage>
        <taxon>Eukaryota</taxon>
        <taxon>Metazoa</taxon>
        <taxon>Ecdysozoa</taxon>
        <taxon>Nematoda</taxon>
        <taxon>Chromadorea</taxon>
        <taxon>Rhabditida</taxon>
        <taxon>Tylenchina</taxon>
        <taxon>Panagrolaimomorpha</taxon>
        <taxon>Panagrolaimoidea</taxon>
        <taxon>Panagrolaimidae</taxon>
        <taxon>Panagrellus</taxon>
    </lineage>
</organism>
<reference evidence="2" key="2">
    <citation type="submission" date="2020-10" db="UniProtKB">
        <authorList>
            <consortium name="WormBaseParasite"/>
        </authorList>
    </citation>
    <scope>IDENTIFICATION</scope>
</reference>
<reference evidence="1" key="1">
    <citation type="journal article" date="2013" name="Genetics">
        <title>The draft genome and transcriptome of Panagrellus redivivus are shaped by the harsh demands of a free-living lifestyle.</title>
        <authorList>
            <person name="Srinivasan J."/>
            <person name="Dillman A.R."/>
            <person name="Macchietto M.G."/>
            <person name="Heikkinen L."/>
            <person name="Lakso M."/>
            <person name="Fracchia K.M."/>
            <person name="Antoshechkin I."/>
            <person name="Mortazavi A."/>
            <person name="Wong G."/>
            <person name="Sternberg P.W."/>
        </authorList>
    </citation>
    <scope>NUCLEOTIDE SEQUENCE [LARGE SCALE GENOMIC DNA]</scope>
    <source>
        <strain evidence="1">MT8872</strain>
    </source>
</reference>
<accession>A0A7E4UU70</accession>
<dbReference type="Proteomes" id="UP000492821">
    <property type="component" value="Unassembled WGS sequence"/>
</dbReference>
<name>A0A7E4UU70_PANRE</name>
<evidence type="ECO:0000313" key="2">
    <source>
        <dbReference type="WBParaSite" id="Pan_g12576.t1"/>
    </source>
</evidence>
<dbReference type="AlphaFoldDB" id="A0A7E4UU70"/>
<proteinExistence type="predicted"/>
<keyword evidence="1" id="KW-1185">Reference proteome</keyword>
<protein>
    <submittedName>
        <fullName evidence="2">Galectin</fullName>
    </submittedName>
</protein>
<evidence type="ECO:0000313" key="1">
    <source>
        <dbReference type="Proteomes" id="UP000492821"/>
    </source>
</evidence>
<sequence length="172" mass="19580">MAFLMSLLAGYANSRSVPEEVKIDDYGWTPLRIYDDADSESIIDVGCNARLPSEGVDHTFRLNLNTKDGIRSCIIELPPSVSIQFLSLNFHERHTFARIITGNVHNRPSVSSPLLRKNTPSDQIFSVDCAYGFLVVRFESPEDTVVFKVHHKEFDPENDMYVTDDQCRPRED</sequence>
<dbReference type="WBParaSite" id="Pan_g12576.t1">
    <property type="protein sequence ID" value="Pan_g12576.t1"/>
    <property type="gene ID" value="Pan_g12576"/>
</dbReference>